<name>A0A1U7D432_9RHOB</name>
<dbReference type="AlphaFoldDB" id="A0A1U7D432"/>
<keyword evidence="2" id="KW-1185">Reference proteome</keyword>
<evidence type="ECO:0000313" key="1">
    <source>
        <dbReference type="EMBL" id="APX22830.1"/>
    </source>
</evidence>
<reference evidence="1 2" key="1">
    <citation type="submission" date="2016-03" db="EMBL/GenBank/DDBJ databases">
        <title>Deep-sea bacteria in the southern Pacific.</title>
        <authorList>
            <person name="Tang K."/>
        </authorList>
    </citation>
    <scope>NUCLEOTIDE SEQUENCE [LARGE SCALE GENOMIC DNA]</scope>
    <source>
        <strain evidence="1 2">JLT2016</strain>
    </source>
</reference>
<gene>
    <name evidence="1" type="ORF">Ga0080559_TMP2034</name>
</gene>
<protein>
    <submittedName>
        <fullName evidence="1">Uncharacterized protein</fullName>
    </submittedName>
</protein>
<evidence type="ECO:0000313" key="2">
    <source>
        <dbReference type="Proteomes" id="UP000186559"/>
    </source>
</evidence>
<accession>A0A1U7D432</accession>
<dbReference type="OrthoDB" id="7772846at2"/>
<dbReference type="Proteomes" id="UP000186559">
    <property type="component" value="Chromosome"/>
</dbReference>
<proteinExistence type="predicted"/>
<dbReference type="KEGG" id="tpro:Ga0080559_TMP2034"/>
<dbReference type="RefSeq" id="WP_017468726.1">
    <property type="nucleotide sequence ID" value="NZ_BMEW01000004.1"/>
</dbReference>
<organism evidence="1 2">
    <name type="scientific">Salipiger profundus</name>
    <dbReference type="NCBI Taxonomy" id="1229727"/>
    <lineage>
        <taxon>Bacteria</taxon>
        <taxon>Pseudomonadati</taxon>
        <taxon>Pseudomonadota</taxon>
        <taxon>Alphaproteobacteria</taxon>
        <taxon>Rhodobacterales</taxon>
        <taxon>Roseobacteraceae</taxon>
        <taxon>Salipiger</taxon>
    </lineage>
</organism>
<sequence length="125" mass="13630">MSAYSLTKTRFREGLWEGLLVAETGATAPPEIGVTLNDRPVRGVTVIKAAEEGRWAVEIPVPVEAVGDGVQTFLITDTAAEVTLDSFTMIAGEPLGEDIRAEMALLRAELDMLKRAFRRHCLETT</sequence>
<dbReference type="EMBL" id="CP014796">
    <property type="protein sequence ID" value="APX22830.1"/>
    <property type="molecule type" value="Genomic_DNA"/>
</dbReference>
<dbReference type="STRING" id="1229727.Ga0080559_TMP2034"/>